<dbReference type="SUPFAM" id="SSF50182">
    <property type="entry name" value="Sm-like ribonucleoproteins"/>
    <property type="match status" value="1"/>
</dbReference>
<dbReference type="SUPFAM" id="SSF82689">
    <property type="entry name" value="Mechanosensitive channel protein MscS (YggB), C-terminal domain"/>
    <property type="match status" value="1"/>
</dbReference>
<evidence type="ECO:0000256" key="2">
    <source>
        <dbReference type="ARBA" id="ARBA00008017"/>
    </source>
</evidence>
<evidence type="ECO:0000256" key="6">
    <source>
        <dbReference type="ARBA" id="ARBA00023136"/>
    </source>
</evidence>
<gene>
    <name evidence="9" type="primary">mscS</name>
    <name evidence="9" type="ORF">RN51_03162</name>
</gene>
<dbReference type="PANTHER" id="PTHR30221:SF1">
    <property type="entry name" value="SMALL-CONDUCTANCE MECHANOSENSITIVE CHANNEL"/>
    <property type="match status" value="1"/>
</dbReference>
<dbReference type="EMBL" id="JYIV01000030">
    <property type="protein sequence ID" value="KJL18330.1"/>
    <property type="molecule type" value="Genomic_DNA"/>
</dbReference>
<dbReference type="InterPro" id="IPR011066">
    <property type="entry name" value="MscS_channel_C_sf"/>
</dbReference>
<feature type="transmembrane region" description="Helical" evidence="7">
    <location>
        <begin position="42"/>
        <end position="61"/>
    </location>
</feature>
<dbReference type="InterPro" id="IPR011014">
    <property type="entry name" value="MscS_channel_TM-2"/>
</dbReference>
<feature type="domain" description="Mechanosensitive ion channel MscS" evidence="8">
    <location>
        <begin position="128"/>
        <end position="197"/>
    </location>
</feature>
<feature type="transmembrane region" description="Helical" evidence="7">
    <location>
        <begin position="86"/>
        <end position="104"/>
    </location>
</feature>
<keyword evidence="6 7" id="KW-0472">Membrane</keyword>
<dbReference type="PATRIC" id="fig|82380.10.peg.3169"/>
<dbReference type="Proteomes" id="UP000033725">
    <property type="component" value="Unassembled WGS sequence"/>
</dbReference>
<evidence type="ECO:0000256" key="7">
    <source>
        <dbReference type="SAM" id="Phobius"/>
    </source>
</evidence>
<comment type="similarity">
    <text evidence="2">Belongs to the MscS (TC 1.A.23) family.</text>
</comment>
<dbReference type="Pfam" id="PF00924">
    <property type="entry name" value="MS_channel_2nd"/>
    <property type="match status" value="1"/>
</dbReference>
<dbReference type="Gene3D" id="1.10.287.1260">
    <property type="match status" value="1"/>
</dbReference>
<dbReference type="InterPro" id="IPR023408">
    <property type="entry name" value="MscS_beta-dom_sf"/>
</dbReference>
<dbReference type="PANTHER" id="PTHR30221">
    <property type="entry name" value="SMALL-CONDUCTANCE MECHANOSENSITIVE CHANNEL"/>
    <property type="match status" value="1"/>
</dbReference>
<organism evidence="9 10">
    <name type="scientific">Microbacterium oxydans</name>
    <dbReference type="NCBI Taxonomy" id="82380"/>
    <lineage>
        <taxon>Bacteria</taxon>
        <taxon>Bacillati</taxon>
        <taxon>Actinomycetota</taxon>
        <taxon>Actinomycetes</taxon>
        <taxon>Micrococcales</taxon>
        <taxon>Microbacteriaceae</taxon>
        <taxon>Microbacterium</taxon>
    </lineage>
</organism>
<keyword evidence="3" id="KW-1003">Cell membrane</keyword>
<dbReference type="InterPro" id="IPR010920">
    <property type="entry name" value="LSM_dom_sf"/>
</dbReference>
<sequence>MSSGSATSPRIACWSNDADEPASDRPLPVSLDALFPDGLSPWQIVLAVLSVLVGWLLSRLARKGVLKLTKRAPGISDSVAQLAERFAQYSLLLIGIGVGLAFLGANVQPLLAMTAIAVVVLVLVLRGVADNFAAGVLIQSRQSVKIGEEIEIDGPDGPLRGVVQELNGRSVILSTVDGRTVHVPNAALLTGVLVNDSRHGARRSTLDIRVERADGIDIDDVVSIISHAASEADGVHTREHPGVIFTSVSPTRWMLALRIWHHPLHGTAVVSATIRDVAAALEAAGLRAVVTGHQGVPPLVAPEPF</sequence>
<dbReference type="GO" id="GO:0008381">
    <property type="term" value="F:mechanosensitive monoatomic ion channel activity"/>
    <property type="evidence" value="ECO:0007669"/>
    <property type="project" value="InterPro"/>
</dbReference>
<protein>
    <submittedName>
        <fullName evidence="9">Small-conductance mechanosensitive channel</fullName>
    </submittedName>
</protein>
<evidence type="ECO:0000259" key="8">
    <source>
        <dbReference type="Pfam" id="PF00924"/>
    </source>
</evidence>
<evidence type="ECO:0000256" key="3">
    <source>
        <dbReference type="ARBA" id="ARBA00022475"/>
    </source>
</evidence>
<dbReference type="SUPFAM" id="SSF82861">
    <property type="entry name" value="Mechanosensitive channel protein MscS (YggB), transmembrane region"/>
    <property type="match status" value="1"/>
</dbReference>
<comment type="caution">
    <text evidence="9">The sequence shown here is derived from an EMBL/GenBank/DDBJ whole genome shotgun (WGS) entry which is preliminary data.</text>
</comment>
<dbReference type="AlphaFoldDB" id="A0A0F0KDW7"/>
<dbReference type="InterPro" id="IPR006685">
    <property type="entry name" value="MscS_channel_2nd"/>
</dbReference>
<evidence type="ECO:0000313" key="9">
    <source>
        <dbReference type="EMBL" id="KJL18330.1"/>
    </source>
</evidence>
<dbReference type="OrthoDB" id="5069510at2"/>
<evidence type="ECO:0000313" key="10">
    <source>
        <dbReference type="Proteomes" id="UP000033725"/>
    </source>
</evidence>
<evidence type="ECO:0000256" key="5">
    <source>
        <dbReference type="ARBA" id="ARBA00022989"/>
    </source>
</evidence>
<dbReference type="RefSeq" id="WP_045264985.1">
    <property type="nucleotide sequence ID" value="NZ_JYIV01000030.1"/>
</dbReference>
<keyword evidence="4 7" id="KW-0812">Transmembrane</keyword>
<accession>A0A0F0KDW7</accession>
<feature type="transmembrane region" description="Helical" evidence="7">
    <location>
        <begin position="110"/>
        <end position="129"/>
    </location>
</feature>
<dbReference type="GO" id="GO:0005886">
    <property type="term" value="C:plasma membrane"/>
    <property type="evidence" value="ECO:0007669"/>
    <property type="project" value="UniProtKB-SubCell"/>
</dbReference>
<name>A0A0F0KDW7_9MICO</name>
<evidence type="ECO:0000256" key="1">
    <source>
        <dbReference type="ARBA" id="ARBA00004651"/>
    </source>
</evidence>
<reference evidence="9 10" key="1">
    <citation type="submission" date="2015-02" db="EMBL/GenBank/DDBJ databases">
        <title>Draft genome sequences of ten Microbacterium spp. with emphasis on heavy metal contaminated environments.</title>
        <authorList>
            <person name="Corretto E."/>
        </authorList>
    </citation>
    <scope>NUCLEOTIDE SEQUENCE [LARGE SCALE GENOMIC DNA]</scope>
    <source>
        <strain evidence="9 10">BEL163</strain>
    </source>
</reference>
<evidence type="ECO:0000256" key="4">
    <source>
        <dbReference type="ARBA" id="ARBA00022692"/>
    </source>
</evidence>
<dbReference type="InterPro" id="IPR045275">
    <property type="entry name" value="MscS_archaea/bacteria_type"/>
</dbReference>
<proteinExistence type="inferred from homology"/>
<dbReference type="Gene3D" id="2.30.30.60">
    <property type="match status" value="1"/>
</dbReference>
<comment type="subcellular location">
    <subcellularLocation>
        <location evidence="1">Cell membrane</location>
        <topology evidence="1">Multi-pass membrane protein</topology>
    </subcellularLocation>
</comment>
<keyword evidence="5 7" id="KW-1133">Transmembrane helix</keyword>